<dbReference type="InterPro" id="IPR010497">
    <property type="entry name" value="Epoxide_hydro_N"/>
</dbReference>
<evidence type="ECO:0000256" key="1">
    <source>
        <dbReference type="ARBA" id="ARBA00010088"/>
    </source>
</evidence>
<dbReference type="GO" id="GO:0097176">
    <property type="term" value="P:epoxide metabolic process"/>
    <property type="evidence" value="ECO:0007669"/>
    <property type="project" value="TreeGrafter"/>
</dbReference>
<name>A0A9P4UHD4_9PLEO</name>
<sequence length="407" mass="45468">MAIIREYRIAVPREKIERLYQKLDLTDWPDELEGAGWSYGSPLADVRRIAEYWKKEYQWEDAEAKMNKFPNFSTTISIEGFDSLDVHFLHKKSAVKNAIPLIFVHGWPGNFLEVTKLLPLLAEAEDNGGPAFHVVAPSLPNFGFSSGVKQPGFGLKQYAEVCHKLMLALGYSQYVSQGGDWGSTITRIMGQMYGDKHLRASHLNLVPSLPPGPKSLLAFVSFLSRHVLKLYTPAEKAGLERSQEFQKSGMGYYALQTTKPQTVGYSLADSPVGLLAWMYEKLHDWTDEYDWQPEEVCTWVSLYWFSTAGPAASVRIYYESQRGEFPAKAGGYVQGVKLGLAYFPKEIVRLPAAWGPTLGPVVYTHENDKGGHFAAWEQPESIISDLKIMFGKGGGAYNVVNGASGYE</sequence>
<feature type="active site" description="Proton donor" evidence="4">
    <location>
        <position position="317"/>
    </location>
</feature>
<protein>
    <submittedName>
        <fullName evidence="6">Alpha/beta-hydrolase</fullName>
    </submittedName>
</protein>
<comment type="caution">
    <text evidence="6">The sequence shown here is derived from an EMBL/GenBank/DDBJ whole genome shotgun (WGS) entry which is preliminary data.</text>
</comment>
<feature type="domain" description="Epoxide hydrolase N-terminal" evidence="5">
    <location>
        <begin position="4"/>
        <end position="114"/>
    </location>
</feature>
<keyword evidence="7" id="KW-1185">Reference proteome</keyword>
<dbReference type="SUPFAM" id="SSF53474">
    <property type="entry name" value="alpha/beta-Hydrolases"/>
    <property type="match status" value="1"/>
</dbReference>
<evidence type="ECO:0000313" key="6">
    <source>
        <dbReference type="EMBL" id="KAF2450095.1"/>
    </source>
</evidence>
<dbReference type="PANTHER" id="PTHR21661">
    <property type="entry name" value="EPOXIDE HYDROLASE 1-RELATED"/>
    <property type="match status" value="1"/>
</dbReference>
<dbReference type="GO" id="GO:0004301">
    <property type="term" value="F:epoxide hydrolase activity"/>
    <property type="evidence" value="ECO:0007669"/>
    <property type="project" value="TreeGrafter"/>
</dbReference>
<dbReference type="PIRSF" id="PIRSF001112">
    <property type="entry name" value="Epoxide_hydrolase"/>
    <property type="match status" value="1"/>
</dbReference>
<keyword evidence="2" id="KW-0058">Aromatic hydrocarbons catabolism</keyword>
<organism evidence="6 7">
    <name type="scientific">Karstenula rhodostoma CBS 690.94</name>
    <dbReference type="NCBI Taxonomy" id="1392251"/>
    <lineage>
        <taxon>Eukaryota</taxon>
        <taxon>Fungi</taxon>
        <taxon>Dikarya</taxon>
        <taxon>Ascomycota</taxon>
        <taxon>Pezizomycotina</taxon>
        <taxon>Dothideomycetes</taxon>
        <taxon>Pleosporomycetidae</taxon>
        <taxon>Pleosporales</taxon>
        <taxon>Massarineae</taxon>
        <taxon>Didymosphaeriaceae</taxon>
        <taxon>Karstenula</taxon>
    </lineage>
</organism>
<dbReference type="Pfam" id="PF06441">
    <property type="entry name" value="EHN"/>
    <property type="match status" value="1"/>
</dbReference>
<dbReference type="InterPro" id="IPR016292">
    <property type="entry name" value="Epoxide_hydrolase"/>
</dbReference>
<evidence type="ECO:0000256" key="4">
    <source>
        <dbReference type="PIRSR" id="PIRSR001112-1"/>
    </source>
</evidence>
<evidence type="ECO:0000256" key="3">
    <source>
        <dbReference type="ARBA" id="ARBA00022801"/>
    </source>
</evidence>
<dbReference type="InterPro" id="IPR000639">
    <property type="entry name" value="Epox_hydrolase-like"/>
</dbReference>
<keyword evidence="3" id="KW-0378">Hydrolase</keyword>
<comment type="similarity">
    <text evidence="1">Belongs to the peptidase S33 family.</text>
</comment>
<feature type="active site" description="Proton acceptor" evidence="4">
    <location>
        <position position="372"/>
    </location>
</feature>
<dbReference type="Proteomes" id="UP000799764">
    <property type="component" value="Unassembled WGS sequence"/>
</dbReference>
<proteinExistence type="inferred from homology"/>
<dbReference type="AlphaFoldDB" id="A0A9P4UHD4"/>
<gene>
    <name evidence="6" type="ORF">P171DRAFT_405838</name>
</gene>
<evidence type="ECO:0000259" key="5">
    <source>
        <dbReference type="Pfam" id="PF06441"/>
    </source>
</evidence>
<dbReference type="EMBL" id="MU001494">
    <property type="protein sequence ID" value="KAF2450095.1"/>
    <property type="molecule type" value="Genomic_DNA"/>
</dbReference>
<evidence type="ECO:0000313" key="7">
    <source>
        <dbReference type="Proteomes" id="UP000799764"/>
    </source>
</evidence>
<dbReference type="InterPro" id="IPR029058">
    <property type="entry name" value="AB_hydrolase_fold"/>
</dbReference>
<accession>A0A9P4UHD4</accession>
<evidence type="ECO:0000256" key="2">
    <source>
        <dbReference type="ARBA" id="ARBA00022797"/>
    </source>
</evidence>
<reference evidence="6" key="1">
    <citation type="journal article" date="2020" name="Stud. Mycol.">
        <title>101 Dothideomycetes genomes: a test case for predicting lifestyles and emergence of pathogens.</title>
        <authorList>
            <person name="Haridas S."/>
            <person name="Albert R."/>
            <person name="Binder M."/>
            <person name="Bloem J."/>
            <person name="Labutti K."/>
            <person name="Salamov A."/>
            <person name="Andreopoulos B."/>
            <person name="Baker S."/>
            <person name="Barry K."/>
            <person name="Bills G."/>
            <person name="Bluhm B."/>
            <person name="Cannon C."/>
            <person name="Castanera R."/>
            <person name="Culley D."/>
            <person name="Daum C."/>
            <person name="Ezra D."/>
            <person name="Gonzalez J."/>
            <person name="Henrissat B."/>
            <person name="Kuo A."/>
            <person name="Liang C."/>
            <person name="Lipzen A."/>
            <person name="Lutzoni F."/>
            <person name="Magnuson J."/>
            <person name="Mondo S."/>
            <person name="Nolan M."/>
            <person name="Ohm R."/>
            <person name="Pangilinan J."/>
            <person name="Park H.-J."/>
            <person name="Ramirez L."/>
            <person name="Alfaro M."/>
            <person name="Sun H."/>
            <person name="Tritt A."/>
            <person name="Yoshinaga Y."/>
            <person name="Zwiers L.-H."/>
            <person name="Turgeon B."/>
            <person name="Goodwin S."/>
            <person name="Spatafora J."/>
            <person name="Crous P."/>
            <person name="Grigoriev I."/>
        </authorList>
    </citation>
    <scope>NUCLEOTIDE SEQUENCE</scope>
    <source>
        <strain evidence="6">CBS 690.94</strain>
    </source>
</reference>
<dbReference type="PRINTS" id="PR00412">
    <property type="entry name" value="EPOXHYDRLASE"/>
</dbReference>
<dbReference type="Gene3D" id="3.40.50.1820">
    <property type="entry name" value="alpha/beta hydrolase"/>
    <property type="match status" value="1"/>
</dbReference>
<dbReference type="PANTHER" id="PTHR21661:SF35">
    <property type="entry name" value="EPOXIDE HYDROLASE"/>
    <property type="match status" value="1"/>
</dbReference>
<dbReference type="OrthoDB" id="7130006at2759"/>
<feature type="active site" description="Nucleophile" evidence="4">
    <location>
        <position position="180"/>
    </location>
</feature>